<evidence type="ECO:0000313" key="3">
    <source>
        <dbReference type="Proteomes" id="UP000031971"/>
    </source>
</evidence>
<protein>
    <recommendedName>
        <fullName evidence="4">Co-chaperone DjlA N-terminal domain-containing protein</fullName>
    </recommendedName>
</protein>
<gene>
    <name evidence="2" type="ORF">CCC_00457</name>
</gene>
<dbReference type="EMBL" id="JXSL01000030">
    <property type="protein sequence ID" value="KIL97396.1"/>
    <property type="molecule type" value="Genomic_DNA"/>
</dbReference>
<dbReference type="STRING" id="272627.CCC_00457"/>
<evidence type="ECO:0008006" key="4">
    <source>
        <dbReference type="Google" id="ProtNLM"/>
    </source>
</evidence>
<proteinExistence type="predicted"/>
<organism evidence="2 3">
    <name type="scientific">Paramagnetospirillum magnetotacticum MS-1</name>
    <dbReference type="NCBI Taxonomy" id="272627"/>
    <lineage>
        <taxon>Bacteria</taxon>
        <taxon>Pseudomonadati</taxon>
        <taxon>Pseudomonadota</taxon>
        <taxon>Alphaproteobacteria</taxon>
        <taxon>Rhodospirillales</taxon>
        <taxon>Magnetospirillaceae</taxon>
        <taxon>Paramagnetospirillum</taxon>
    </lineage>
</organism>
<comment type="caution">
    <text evidence="2">The sequence shown here is derived from an EMBL/GenBank/DDBJ whole genome shotgun (WGS) entry which is preliminary data.</text>
</comment>
<dbReference type="CDD" id="cd07176">
    <property type="entry name" value="terB"/>
    <property type="match status" value="1"/>
</dbReference>
<accession>A0A0C2UX37</accession>
<feature type="chain" id="PRO_5002156860" description="Co-chaperone DjlA N-terminal domain-containing protein" evidence="1">
    <location>
        <begin position="19"/>
        <end position="139"/>
    </location>
</feature>
<evidence type="ECO:0000256" key="1">
    <source>
        <dbReference type="SAM" id="SignalP"/>
    </source>
</evidence>
<reference evidence="2 3" key="1">
    <citation type="submission" date="2015-01" db="EMBL/GenBank/DDBJ databases">
        <title>Genome Sequence of Magnetospirillum magnetotacticum Strain MS-1.</title>
        <authorList>
            <person name="Marinov G.K."/>
            <person name="Smalley M.D."/>
            <person name="DeSalvo G."/>
        </authorList>
    </citation>
    <scope>NUCLEOTIDE SEQUENCE [LARGE SCALE GENOMIC DNA]</scope>
    <source>
        <strain evidence="2 3">MS-1</strain>
    </source>
</reference>
<dbReference type="SUPFAM" id="SSF158682">
    <property type="entry name" value="TerB-like"/>
    <property type="match status" value="1"/>
</dbReference>
<dbReference type="InterPro" id="IPR029024">
    <property type="entry name" value="TerB-like"/>
</dbReference>
<dbReference type="OrthoDB" id="8448017at2"/>
<keyword evidence="3" id="KW-1185">Reference proteome</keyword>
<dbReference type="AlphaFoldDB" id="A0A0C2UX37"/>
<keyword evidence="1" id="KW-0732">Signal</keyword>
<dbReference type="RefSeq" id="WP_041041946.1">
    <property type="nucleotide sequence ID" value="NZ_JXSL01000030.1"/>
</dbReference>
<sequence>MMISHHAALIYVMVMVSAADGNMTDPELRMIGEIVNFLPIFRDYDPELLTRTTAACAEILDSDDGLNRILDVIKASLPPKLRETAYALACDVAAADRDPHREVMRLLELFRHRLDIDRLAAAAIERGAMARFAILPVHA</sequence>
<name>A0A0C2UX37_PARME</name>
<feature type="signal peptide" evidence="1">
    <location>
        <begin position="1"/>
        <end position="18"/>
    </location>
</feature>
<dbReference type="Proteomes" id="UP000031971">
    <property type="component" value="Unassembled WGS sequence"/>
</dbReference>
<evidence type="ECO:0000313" key="2">
    <source>
        <dbReference type="EMBL" id="KIL97396.1"/>
    </source>
</evidence>
<dbReference type="Gene3D" id="1.10.3680.10">
    <property type="entry name" value="TerB-like"/>
    <property type="match status" value="1"/>
</dbReference>